<feature type="compositionally biased region" description="Polar residues" evidence="1">
    <location>
        <begin position="109"/>
        <end position="125"/>
    </location>
</feature>
<reference evidence="2 3" key="1">
    <citation type="submission" date="2014-04" db="EMBL/GenBank/DDBJ databases">
        <authorList>
            <consortium name="DOE Joint Genome Institute"/>
            <person name="Kuo A."/>
            <person name="Tarkka M."/>
            <person name="Buscot F."/>
            <person name="Kohler A."/>
            <person name="Nagy L.G."/>
            <person name="Floudas D."/>
            <person name="Copeland A."/>
            <person name="Barry K.W."/>
            <person name="Cichocki N."/>
            <person name="Veneault-Fourrey C."/>
            <person name="LaButti K."/>
            <person name="Lindquist E.A."/>
            <person name="Lipzen A."/>
            <person name="Lundell T."/>
            <person name="Morin E."/>
            <person name="Murat C."/>
            <person name="Sun H."/>
            <person name="Tunlid A."/>
            <person name="Henrissat B."/>
            <person name="Grigoriev I.V."/>
            <person name="Hibbett D.S."/>
            <person name="Martin F."/>
            <person name="Nordberg H.P."/>
            <person name="Cantor M.N."/>
            <person name="Hua S.X."/>
        </authorList>
    </citation>
    <scope>NUCLEOTIDE SEQUENCE [LARGE SCALE GENOMIC DNA]</scope>
    <source>
        <strain evidence="2 3">F 1598</strain>
    </source>
</reference>
<feature type="compositionally biased region" description="Basic residues" evidence="1">
    <location>
        <begin position="723"/>
        <end position="733"/>
    </location>
</feature>
<feature type="region of interest" description="Disordered" evidence="1">
    <location>
        <begin position="229"/>
        <end position="283"/>
    </location>
</feature>
<feature type="compositionally biased region" description="Low complexity" evidence="1">
    <location>
        <begin position="557"/>
        <end position="570"/>
    </location>
</feature>
<feature type="compositionally biased region" description="Acidic residues" evidence="1">
    <location>
        <begin position="541"/>
        <end position="553"/>
    </location>
</feature>
<feature type="region of interest" description="Disordered" evidence="1">
    <location>
        <begin position="293"/>
        <end position="312"/>
    </location>
</feature>
<feature type="compositionally biased region" description="Basic and acidic residues" evidence="1">
    <location>
        <begin position="462"/>
        <end position="472"/>
    </location>
</feature>
<feature type="compositionally biased region" description="Polar residues" evidence="1">
    <location>
        <begin position="571"/>
        <end position="581"/>
    </location>
</feature>
<evidence type="ECO:0000256" key="1">
    <source>
        <dbReference type="SAM" id="MobiDB-lite"/>
    </source>
</evidence>
<feature type="compositionally biased region" description="Polar residues" evidence="1">
    <location>
        <begin position="173"/>
        <end position="198"/>
    </location>
</feature>
<evidence type="ECO:0000313" key="3">
    <source>
        <dbReference type="Proteomes" id="UP000054166"/>
    </source>
</evidence>
<feature type="compositionally biased region" description="Low complexity" evidence="1">
    <location>
        <begin position="246"/>
        <end position="267"/>
    </location>
</feature>
<feature type="compositionally biased region" description="Polar residues" evidence="1">
    <location>
        <begin position="1"/>
        <end position="26"/>
    </location>
</feature>
<feature type="region of interest" description="Disordered" evidence="1">
    <location>
        <begin position="703"/>
        <end position="733"/>
    </location>
</feature>
<feature type="region of interest" description="Disordered" evidence="1">
    <location>
        <begin position="746"/>
        <end position="781"/>
    </location>
</feature>
<protein>
    <submittedName>
        <fullName evidence="2">Uncharacterized protein</fullName>
    </submittedName>
</protein>
<dbReference type="EMBL" id="KN833052">
    <property type="protein sequence ID" value="KIM75010.1"/>
    <property type="molecule type" value="Genomic_DNA"/>
</dbReference>
<feature type="region of interest" description="Disordered" evidence="1">
    <location>
        <begin position="1"/>
        <end position="144"/>
    </location>
</feature>
<keyword evidence="3" id="KW-1185">Reference proteome</keyword>
<feature type="region of interest" description="Disordered" evidence="1">
    <location>
        <begin position="629"/>
        <end position="687"/>
    </location>
</feature>
<feature type="compositionally biased region" description="Polar residues" evidence="1">
    <location>
        <begin position="444"/>
        <end position="458"/>
    </location>
</feature>
<reference evidence="3" key="2">
    <citation type="submission" date="2015-01" db="EMBL/GenBank/DDBJ databases">
        <title>Evolutionary Origins and Diversification of the Mycorrhizal Mutualists.</title>
        <authorList>
            <consortium name="DOE Joint Genome Institute"/>
            <consortium name="Mycorrhizal Genomics Consortium"/>
            <person name="Kohler A."/>
            <person name="Kuo A."/>
            <person name="Nagy L.G."/>
            <person name="Floudas D."/>
            <person name="Copeland A."/>
            <person name="Barry K.W."/>
            <person name="Cichocki N."/>
            <person name="Veneault-Fourrey C."/>
            <person name="LaButti K."/>
            <person name="Lindquist E.A."/>
            <person name="Lipzen A."/>
            <person name="Lundell T."/>
            <person name="Morin E."/>
            <person name="Murat C."/>
            <person name="Riley R."/>
            <person name="Ohm R."/>
            <person name="Sun H."/>
            <person name="Tunlid A."/>
            <person name="Henrissat B."/>
            <person name="Grigoriev I.V."/>
            <person name="Hibbett D.S."/>
            <person name="Martin F."/>
        </authorList>
    </citation>
    <scope>NUCLEOTIDE SEQUENCE [LARGE SCALE GENOMIC DNA]</scope>
    <source>
        <strain evidence="3">F 1598</strain>
    </source>
</reference>
<feature type="compositionally biased region" description="Low complexity" evidence="1">
    <location>
        <begin position="38"/>
        <end position="108"/>
    </location>
</feature>
<sequence>MSRRNLQTSNVQSYGGQARNPSSSNFGGVMQGRWQTNQPPVQQQSHIQQQQPPTQAQGQPRWRELQQLSHQQQQQLQAMLMRQSQPQRQQPSQQPQPQQPQQRLVQPQTMSYGQTSTTVPYSSQPLLPGYMHSGQGSTRPQVATTSAFATSSLEGALGNRGSRASSSSSRNATPVSAVQRNASSQNTAQGQQASTQNRRSLDKDAIAADVIQRMGPNYISNMVATAQANSSATVPKPPTRENRAVATAVSQSLPSSSSASQSRNAESLVNLEPRAATSPAQVLSNTRHIVAQRPTASAPAPAPPTIPVPLTTPVSLDARQAKSNAPPVQPLGASSTAGYGPTTASTAPFPIWPPPSTSSTRPSSSGSQSATSAQPHSVAPMALTRPEGGLNWGLHAPPGNESGSVRGGYQPGPPGSWVSQRKVPGTMASSNSDGQGLAAGAPMTPTNQQLQTDSSPRTPASADKKHLARDILRSLGGSRLLNGKRKRSEEPPVAAKRIRQLGAEPHSVGSMSSFQSNSALSDQQPAGDMLPIHNSDLRREEEEEDDDEIELVEDMTSFSPLPISGSSRSSKTQVTPIPSSTQLQLDDIIDISDDENQNLPAKPIQSVPIVAPALSPFPATGMVSSKAKEPLFLPSPSSSPRSSRSLQYLDNGALTQKDDNDEIEAPWDMPSMDVSAEQPLSLEPKKKGKIRMEPFVYIPAPPDWVKRAKQRSDKAPNGQQRNRQVKHNNAKRKVWIMEDDEVVGDSEHEIDEIEGWDGWTSQRGRELDTKEADGMTPNLFL</sequence>
<dbReference type="AlphaFoldDB" id="A0A0C3ER08"/>
<feature type="compositionally biased region" description="Polar residues" evidence="1">
    <location>
        <begin position="134"/>
        <end position="144"/>
    </location>
</feature>
<gene>
    <name evidence="2" type="ORF">PILCRDRAFT_689843</name>
</gene>
<feature type="compositionally biased region" description="Polar residues" evidence="1">
    <location>
        <begin position="509"/>
        <end position="524"/>
    </location>
</feature>
<dbReference type="InParanoid" id="A0A0C3ER08"/>
<feature type="compositionally biased region" description="Acidic residues" evidence="1">
    <location>
        <begin position="746"/>
        <end position="755"/>
    </location>
</feature>
<dbReference type="Proteomes" id="UP000054166">
    <property type="component" value="Unassembled WGS sequence"/>
</dbReference>
<feature type="compositionally biased region" description="Basic and acidic residues" evidence="1">
    <location>
        <begin position="763"/>
        <end position="773"/>
    </location>
</feature>
<dbReference type="HOGENOM" id="CLU_358661_0_0_1"/>
<feature type="region of interest" description="Disordered" evidence="1">
    <location>
        <begin position="156"/>
        <end position="201"/>
    </location>
</feature>
<feature type="compositionally biased region" description="Basic and acidic residues" evidence="1">
    <location>
        <begin position="704"/>
        <end position="714"/>
    </location>
</feature>
<feature type="compositionally biased region" description="Low complexity" evidence="1">
    <location>
        <begin position="634"/>
        <end position="645"/>
    </location>
</feature>
<feature type="region of interest" description="Disordered" evidence="1">
    <location>
        <begin position="321"/>
        <end position="581"/>
    </location>
</feature>
<accession>A0A0C3ER08</accession>
<organism evidence="2 3">
    <name type="scientific">Piloderma croceum (strain F 1598)</name>
    <dbReference type="NCBI Taxonomy" id="765440"/>
    <lineage>
        <taxon>Eukaryota</taxon>
        <taxon>Fungi</taxon>
        <taxon>Dikarya</taxon>
        <taxon>Basidiomycota</taxon>
        <taxon>Agaricomycotina</taxon>
        <taxon>Agaricomycetes</taxon>
        <taxon>Agaricomycetidae</taxon>
        <taxon>Atheliales</taxon>
        <taxon>Atheliaceae</taxon>
        <taxon>Piloderma</taxon>
    </lineage>
</organism>
<name>A0A0C3ER08_PILCF</name>
<evidence type="ECO:0000313" key="2">
    <source>
        <dbReference type="EMBL" id="KIM75010.1"/>
    </source>
</evidence>
<feature type="compositionally biased region" description="Low complexity" evidence="1">
    <location>
        <begin position="159"/>
        <end position="172"/>
    </location>
</feature>
<proteinExistence type="predicted"/>
<feature type="compositionally biased region" description="Low complexity" evidence="1">
    <location>
        <begin position="357"/>
        <end position="373"/>
    </location>
</feature>